<protein>
    <submittedName>
        <fullName evidence="11">Response regulator transcription factor</fullName>
    </submittedName>
</protein>
<evidence type="ECO:0000256" key="3">
    <source>
        <dbReference type="ARBA" id="ARBA00023015"/>
    </source>
</evidence>
<feature type="DNA-binding region" description="OmpR/PhoB-type" evidence="7">
    <location>
        <begin position="129"/>
        <end position="226"/>
    </location>
</feature>
<reference evidence="11 12" key="1">
    <citation type="submission" date="2020-10" db="EMBL/GenBank/DDBJ databases">
        <title>Ca. Dormibacterota MAGs.</title>
        <authorList>
            <person name="Montgomery K."/>
        </authorList>
    </citation>
    <scope>NUCLEOTIDE SEQUENCE [LARGE SCALE GENOMIC DNA]</scope>
    <source>
        <strain evidence="11">SC8811_S16_3</strain>
    </source>
</reference>
<accession>A0A934K4Q5</accession>
<evidence type="ECO:0000256" key="1">
    <source>
        <dbReference type="ARBA" id="ARBA00022553"/>
    </source>
</evidence>
<dbReference type="SUPFAM" id="SSF52172">
    <property type="entry name" value="CheY-like"/>
    <property type="match status" value="1"/>
</dbReference>
<dbReference type="GO" id="GO:0032993">
    <property type="term" value="C:protein-DNA complex"/>
    <property type="evidence" value="ECO:0007669"/>
    <property type="project" value="TreeGrafter"/>
</dbReference>
<dbReference type="FunFam" id="1.10.10.10:FF:000018">
    <property type="entry name" value="DNA-binding response regulator ResD"/>
    <property type="match status" value="1"/>
</dbReference>
<sequence>MDRILIVEDDEGIRETLRYNLEATGYAVSEAGDGAVGLRTAHNLRPDLVLLDLMLPSMSGMDFCRAFRRASSAPIIMLTAKDSEVDKIVGLELGADDYITKPFSVREVLARVHAVLRRRNGGQGERSQPEQETLGNFSLDRPGRRVMVDGAEVHLTSREFDLLSHLIARSGRVQSREMLLQEVWGTSFVGDRKTVDVHIRWLREKLADRVPLEIVTVRGAGYRLDRRKSGGPETAGGQAPAISLAR</sequence>
<dbReference type="InterPro" id="IPR011006">
    <property type="entry name" value="CheY-like_superfamily"/>
</dbReference>
<dbReference type="Pfam" id="PF00486">
    <property type="entry name" value="Trans_reg_C"/>
    <property type="match status" value="1"/>
</dbReference>
<evidence type="ECO:0000256" key="8">
    <source>
        <dbReference type="SAM" id="MobiDB-lite"/>
    </source>
</evidence>
<organism evidence="11 12">
    <name type="scientific">Candidatus Dormiibacter inghamiae</name>
    <dbReference type="NCBI Taxonomy" id="3127013"/>
    <lineage>
        <taxon>Bacteria</taxon>
        <taxon>Bacillati</taxon>
        <taxon>Candidatus Dormiibacterota</taxon>
        <taxon>Candidatus Dormibacteria</taxon>
        <taxon>Candidatus Dormibacterales</taxon>
        <taxon>Candidatus Dormibacteraceae</taxon>
        <taxon>Candidatus Dormiibacter</taxon>
    </lineage>
</organism>
<dbReference type="SMART" id="SM00862">
    <property type="entry name" value="Trans_reg_C"/>
    <property type="match status" value="1"/>
</dbReference>
<dbReference type="CDD" id="cd00383">
    <property type="entry name" value="trans_reg_C"/>
    <property type="match status" value="1"/>
</dbReference>
<evidence type="ECO:0000256" key="5">
    <source>
        <dbReference type="ARBA" id="ARBA00023163"/>
    </source>
</evidence>
<dbReference type="GO" id="GO:0005829">
    <property type="term" value="C:cytosol"/>
    <property type="evidence" value="ECO:0007669"/>
    <property type="project" value="TreeGrafter"/>
</dbReference>
<dbReference type="PROSITE" id="PS50110">
    <property type="entry name" value="RESPONSE_REGULATORY"/>
    <property type="match status" value="1"/>
</dbReference>
<evidence type="ECO:0000313" key="11">
    <source>
        <dbReference type="EMBL" id="MBJ7601646.1"/>
    </source>
</evidence>
<name>A0A934K4Q5_9BACT</name>
<dbReference type="PANTHER" id="PTHR48111">
    <property type="entry name" value="REGULATOR OF RPOS"/>
    <property type="match status" value="1"/>
</dbReference>
<dbReference type="InterPro" id="IPR016032">
    <property type="entry name" value="Sig_transdc_resp-reg_C-effctor"/>
</dbReference>
<evidence type="ECO:0000256" key="7">
    <source>
        <dbReference type="PROSITE-ProRule" id="PRU01091"/>
    </source>
</evidence>
<keyword evidence="5" id="KW-0804">Transcription</keyword>
<dbReference type="GO" id="GO:0006355">
    <property type="term" value="P:regulation of DNA-templated transcription"/>
    <property type="evidence" value="ECO:0007669"/>
    <property type="project" value="InterPro"/>
</dbReference>
<feature type="domain" description="OmpR/PhoB-type" evidence="10">
    <location>
        <begin position="129"/>
        <end position="226"/>
    </location>
</feature>
<feature type="region of interest" description="Disordered" evidence="8">
    <location>
        <begin position="225"/>
        <end position="246"/>
    </location>
</feature>
<dbReference type="GO" id="GO:0000156">
    <property type="term" value="F:phosphorelay response regulator activity"/>
    <property type="evidence" value="ECO:0007669"/>
    <property type="project" value="TreeGrafter"/>
</dbReference>
<dbReference type="SMART" id="SM00448">
    <property type="entry name" value="REC"/>
    <property type="match status" value="1"/>
</dbReference>
<dbReference type="InterPro" id="IPR001789">
    <property type="entry name" value="Sig_transdc_resp-reg_receiver"/>
</dbReference>
<keyword evidence="1 6" id="KW-0597">Phosphoprotein</keyword>
<feature type="region of interest" description="Disordered" evidence="8">
    <location>
        <begin position="119"/>
        <end position="138"/>
    </location>
</feature>
<keyword evidence="4 7" id="KW-0238">DNA-binding</keyword>
<evidence type="ECO:0000256" key="4">
    <source>
        <dbReference type="ARBA" id="ARBA00023125"/>
    </source>
</evidence>
<feature type="domain" description="Response regulatory" evidence="9">
    <location>
        <begin position="3"/>
        <end position="116"/>
    </location>
</feature>
<dbReference type="PANTHER" id="PTHR48111:SF1">
    <property type="entry name" value="TWO-COMPONENT RESPONSE REGULATOR ORR33"/>
    <property type="match status" value="1"/>
</dbReference>
<dbReference type="FunFam" id="3.40.50.2300:FF:000001">
    <property type="entry name" value="DNA-binding response regulator PhoB"/>
    <property type="match status" value="1"/>
</dbReference>
<dbReference type="Proteomes" id="UP000620075">
    <property type="component" value="Unassembled WGS sequence"/>
</dbReference>
<dbReference type="EMBL" id="JAEKNQ010000003">
    <property type="protein sequence ID" value="MBJ7601646.1"/>
    <property type="molecule type" value="Genomic_DNA"/>
</dbReference>
<dbReference type="InterPro" id="IPR036388">
    <property type="entry name" value="WH-like_DNA-bd_sf"/>
</dbReference>
<dbReference type="GO" id="GO:0000976">
    <property type="term" value="F:transcription cis-regulatory region binding"/>
    <property type="evidence" value="ECO:0007669"/>
    <property type="project" value="TreeGrafter"/>
</dbReference>
<dbReference type="AlphaFoldDB" id="A0A934K4Q5"/>
<evidence type="ECO:0000313" key="12">
    <source>
        <dbReference type="Proteomes" id="UP000620075"/>
    </source>
</evidence>
<dbReference type="Pfam" id="PF00072">
    <property type="entry name" value="Response_reg"/>
    <property type="match status" value="1"/>
</dbReference>
<dbReference type="PROSITE" id="PS51755">
    <property type="entry name" value="OMPR_PHOB"/>
    <property type="match status" value="1"/>
</dbReference>
<proteinExistence type="predicted"/>
<evidence type="ECO:0000256" key="6">
    <source>
        <dbReference type="PROSITE-ProRule" id="PRU00169"/>
    </source>
</evidence>
<keyword evidence="2" id="KW-0902">Two-component regulatory system</keyword>
<keyword evidence="3" id="KW-0805">Transcription regulation</keyword>
<dbReference type="InterPro" id="IPR039420">
    <property type="entry name" value="WalR-like"/>
</dbReference>
<comment type="caution">
    <text evidence="11">The sequence shown here is derived from an EMBL/GenBank/DDBJ whole genome shotgun (WGS) entry which is preliminary data.</text>
</comment>
<evidence type="ECO:0000259" key="10">
    <source>
        <dbReference type="PROSITE" id="PS51755"/>
    </source>
</evidence>
<feature type="modified residue" description="4-aspartylphosphate" evidence="6">
    <location>
        <position position="52"/>
    </location>
</feature>
<dbReference type="Gene3D" id="6.10.250.690">
    <property type="match status" value="1"/>
</dbReference>
<evidence type="ECO:0000256" key="2">
    <source>
        <dbReference type="ARBA" id="ARBA00023012"/>
    </source>
</evidence>
<dbReference type="Gene3D" id="1.10.10.10">
    <property type="entry name" value="Winged helix-like DNA-binding domain superfamily/Winged helix DNA-binding domain"/>
    <property type="match status" value="1"/>
</dbReference>
<gene>
    <name evidence="11" type="ORF">JF888_00360</name>
</gene>
<dbReference type="Gene3D" id="3.40.50.2300">
    <property type="match status" value="1"/>
</dbReference>
<dbReference type="InterPro" id="IPR001867">
    <property type="entry name" value="OmpR/PhoB-type_DNA-bd"/>
</dbReference>
<dbReference type="SUPFAM" id="SSF46894">
    <property type="entry name" value="C-terminal effector domain of the bipartite response regulators"/>
    <property type="match status" value="1"/>
</dbReference>
<dbReference type="RefSeq" id="WP_338175998.1">
    <property type="nucleotide sequence ID" value="NZ_JAEKNQ010000003.1"/>
</dbReference>
<evidence type="ECO:0000259" key="9">
    <source>
        <dbReference type="PROSITE" id="PS50110"/>
    </source>
</evidence>